<protein>
    <submittedName>
        <fullName evidence="1">M64 family metallopeptidase</fullName>
    </submittedName>
</protein>
<evidence type="ECO:0000313" key="1">
    <source>
        <dbReference type="EMBL" id="WED67450.1"/>
    </source>
</evidence>
<dbReference type="Gene3D" id="3.40.390.10">
    <property type="entry name" value="Collagenase (Catalytic Domain)"/>
    <property type="match status" value="1"/>
</dbReference>
<proteinExistence type="predicted"/>
<dbReference type="AlphaFoldDB" id="A0AAF0CSX6"/>
<dbReference type="InterPro" id="IPR019026">
    <property type="entry name" value="Peptidase_M64_IgA"/>
</dbReference>
<dbReference type="SUPFAM" id="SSF48726">
    <property type="entry name" value="Immunoglobulin"/>
    <property type="match status" value="1"/>
</dbReference>
<dbReference type="GO" id="GO:0008237">
    <property type="term" value="F:metallopeptidase activity"/>
    <property type="evidence" value="ECO:0007669"/>
    <property type="project" value="InterPro"/>
</dbReference>
<dbReference type="Proteomes" id="UP001218638">
    <property type="component" value="Chromosome"/>
</dbReference>
<accession>A0AAF0CSX6</accession>
<reference evidence="1" key="1">
    <citation type="submission" date="2023-03" db="EMBL/GenBank/DDBJ databases">
        <title>Lomoglobus Profundus gen. nov., sp. nov., a novel member of the phylum Verrucomicrobia, isolated from deep-marine sediment of South China Sea.</title>
        <authorList>
            <person name="Ahmad T."/>
            <person name="Ishaq S.E."/>
            <person name="Wang F."/>
        </authorList>
    </citation>
    <scope>NUCLEOTIDE SEQUENCE</scope>
    <source>
        <strain evidence="1">LMO-M01</strain>
    </source>
</reference>
<gene>
    <name evidence="1" type="ORF">PXH66_11375</name>
</gene>
<dbReference type="InterPro" id="IPR013783">
    <property type="entry name" value="Ig-like_fold"/>
</dbReference>
<dbReference type="EMBL" id="CP119075">
    <property type="protein sequence ID" value="WED67450.1"/>
    <property type="molecule type" value="Genomic_DNA"/>
</dbReference>
<dbReference type="InterPro" id="IPR024079">
    <property type="entry name" value="MetalloPept_cat_dom_sf"/>
</dbReference>
<organism evidence="1 2">
    <name type="scientific">Synoicihabitans lomoniglobus</name>
    <dbReference type="NCBI Taxonomy" id="2909285"/>
    <lineage>
        <taxon>Bacteria</taxon>
        <taxon>Pseudomonadati</taxon>
        <taxon>Verrucomicrobiota</taxon>
        <taxon>Opitutia</taxon>
        <taxon>Opitutales</taxon>
        <taxon>Opitutaceae</taxon>
        <taxon>Synoicihabitans</taxon>
    </lineage>
</organism>
<dbReference type="Pfam" id="PF13927">
    <property type="entry name" value="Ig_3"/>
    <property type="match status" value="1"/>
</dbReference>
<dbReference type="Gene3D" id="2.60.40.10">
    <property type="entry name" value="Immunoglobulins"/>
    <property type="match status" value="1"/>
</dbReference>
<dbReference type="RefSeq" id="WP_330931605.1">
    <property type="nucleotide sequence ID" value="NZ_CP119075.1"/>
</dbReference>
<dbReference type="InterPro" id="IPR036179">
    <property type="entry name" value="Ig-like_dom_sf"/>
</dbReference>
<dbReference type="KEGG" id="slom:PXH66_11375"/>
<sequence length="672" mass="70152">MITPSRRFVLRFPSLLGIIALLSGLTASAQSPVLRTLRDSGPTSNHINIVLLGDGFTAAQEQDFFTAAENMLEVIVNDPAMSAFASLTNGFAVFTASNESGTGIPAENLTPDTYYKSTFVEGENARLAYVSDPVGYNRIYTILSTYTPEYDYVVVIINSTRYGGAGGAVMYTTLNAASDEIVLHESGHSFAGLTDEYIDEAIASDYPAGEFANSTEFTDRTKISWRKFITDTTAIPTTEVPSGEELVGAWEGSNYRTSGSFRPTYNSKMRSLGRPWGPVNLRAFADAVNRLNINNATTAPVISDQPDPTQVVSGQSLTLTATVSGPGPFTYQWALNGQFLVGETNPTLSRAYVTTADLGDYTVEVSNAVGRSISAAATVSFDPVDPGTGEPDDGGEVVASHGRLTNLSVRTQAGTGSQTLTVGFAIGEATADQTEKSLLVRVIGPALATFGVAGTLADPTVSLAPLGQSAMATNDNWNGDANLKAAFVTVGAFPLDDDSSADSALLHATTNGAYTAQVGSGDNGTGIALVEVYDTGSTDTPRLVNLSARSQVGIGSDALIAGFVYDGNVPARLLIRAVGPTLGGFGVDGVLVDPVLTVRVLGETTVLASNDDWAGADALKTAFAAVGAFPFPHESSLDSALIVEIQPGAYTATISGYSDTTGVALVEVYELP</sequence>
<evidence type="ECO:0000313" key="2">
    <source>
        <dbReference type="Proteomes" id="UP001218638"/>
    </source>
</evidence>
<dbReference type="Pfam" id="PF09471">
    <property type="entry name" value="Peptidase_M64"/>
    <property type="match status" value="1"/>
</dbReference>
<keyword evidence="2" id="KW-1185">Reference proteome</keyword>
<name>A0AAF0CSX6_9BACT</name>